<keyword evidence="1" id="KW-0472">Membrane</keyword>
<feature type="domain" description="Double-GTPase 2" evidence="2">
    <location>
        <begin position="419"/>
        <end position="610"/>
    </location>
</feature>
<evidence type="ECO:0000313" key="3">
    <source>
        <dbReference type="EMBL" id="MDE5414061.1"/>
    </source>
</evidence>
<proteinExistence type="predicted"/>
<feature type="transmembrane region" description="Helical" evidence="1">
    <location>
        <begin position="36"/>
        <end position="51"/>
    </location>
</feature>
<comment type="caution">
    <text evidence="3">The sequence shown here is derived from an EMBL/GenBank/DDBJ whole genome shotgun (WGS) entry which is preliminary data.</text>
</comment>
<evidence type="ECO:0000259" key="2">
    <source>
        <dbReference type="Pfam" id="PF19993"/>
    </source>
</evidence>
<feature type="transmembrane region" description="Helical" evidence="1">
    <location>
        <begin position="143"/>
        <end position="169"/>
    </location>
</feature>
<feature type="transmembrane region" description="Helical" evidence="1">
    <location>
        <begin position="181"/>
        <end position="205"/>
    </location>
</feature>
<reference evidence="3" key="1">
    <citation type="submission" date="2024-05" db="EMBL/GenBank/DDBJ databases">
        <title>Alkalihalobacillus sp. strain MEB203 novel alkaliphilic bacterium from Lonar Lake, India.</title>
        <authorList>
            <person name="Joshi A."/>
            <person name="Thite S."/>
            <person name="Mengade P."/>
        </authorList>
    </citation>
    <scope>NUCLEOTIDE SEQUENCE</scope>
    <source>
        <strain evidence="3">MEB 203</strain>
    </source>
</reference>
<gene>
    <name evidence="3" type="ORF">N7Z68_11780</name>
</gene>
<dbReference type="Proteomes" id="UP001148125">
    <property type="component" value="Unassembled WGS sequence"/>
</dbReference>
<keyword evidence="1" id="KW-1133">Transmembrane helix</keyword>
<accession>A0ABT5VFV7</accession>
<feature type="transmembrane region" description="Helical" evidence="1">
    <location>
        <begin position="308"/>
        <end position="331"/>
    </location>
</feature>
<dbReference type="Gene3D" id="3.40.50.300">
    <property type="entry name" value="P-loop containing nucleotide triphosphate hydrolases"/>
    <property type="match status" value="1"/>
</dbReference>
<feature type="transmembrane region" description="Helical" evidence="1">
    <location>
        <begin position="82"/>
        <end position="100"/>
    </location>
</feature>
<protein>
    <recommendedName>
        <fullName evidence="2">Double-GTPase 2 domain-containing protein</fullName>
    </recommendedName>
</protein>
<dbReference type="Pfam" id="PF19993">
    <property type="entry name" value="DO-GTPase2"/>
    <property type="match status" value="1"/>
</dbReference>
<name>A0ABT5VFV7_9BACI</name>
<dbReference type="InterPro" id="IPR045528">
    <property type="entry name" value="DO-GTPase2"/>
</dbReference>
<sequence>MKEYVYRTYFVLSGLFLLIGIAYWSTDVYTLDFRKLVGISGSLLFLLLGMYRRNYLFSFIGYGAFIWGFAPLFHFHLFPGSYFNESYLLYFTLAVVLFIIKPPPTFLSGFMYSFLGVYLYRCLSDYFASSESFSIEMFNNIDLLAFAFSDYFWVYLFIGYVTSVLPYYINRQSTDDPRFHFVTLFPVFIMTFPFQALVGVSAGLYRALMNYKGVFQTNVIKEKEEEAKRNVQPAYQNYWLRKAFKDIFSTYRNTLQVNMTSLKNFNQTSNQLMSRYGICLGMIPFITWRIGAISVVSLGFVFLSLFSLFHIIVVGLISLAAYIYLAIFYVLDQFHLKSKKVNTVCPSCYHKSELPDYLCFNCGTVHSNLRPGLFGVRKRKCQCGQDIPATYLTERHELHSVCKECHKPLHTKEATPFCVSVIGGPLSGKTSFVTSTIQWLRHKVAPERGWDVEFLNEDDKLLHEQKVNGMQSGHFPAKTSETKPFAMNVKLTNKNWRNDKLLYFYDPAGEAYSNTKELARHSYYDYLDGLILVIDPFALPNLASELEEELRDHPSKVNQSAELLDDTFDKLMVHLAKNIGIKENKKLNIPLAIVINKVDAFGLEERISSYEVSSTIDNEAGQSLDNHPKSELERMNNDCKAFLSSVGYQFFVNQLESKFSRYQFFLSSSVPTSSSENNDCTKPLLWLLKQRGDIK</sequence>
<organism evidence="3 4">
    <name type="scientific">Alkalihalobacterium chitinilyticum</name>
    <dbReference type="NCBI Taxonomy" id="2980103"/>
    <lineage>
        <taxon>Bacteria</taxon>
        <taxon>Bacillati</taxon>
        <taxon>Bacillota</taxon>
        <taxon>Bacilli</taxon>
        <taxon>Bacillales</taxon>
        <taxon>Bacillaceae</taxon>
        <taxon>Alkalihalobacterium</taxon>
    </lineage>
</organism>
<keyword evidence="4" id="KW-1185">Reference proteome</keyword>
<dbReference type="InterPro" id="IPR027417">
    <property type="entry name" value="P-loop_NTPase"/>
</dbReference>
<evidence type="ECO:0000313" key="4">
    <source>
        <dbReference type="Proteomes" id="UP001148125"/>
    </source>
</evidence>
<dbReference type="RefSeq" id="WP_275118677.1">
    <property type="nucleotide sequence ID" value="NZ_JAOTPO010000007.1"/>
</dbReference>
<feature type="transmembrane region" description="Helical" evidence="1">
    <location>
        <begin position="6"/>
        <end position="24"/>
    </location>
</feature>
<feature type="transmembrane region" description="Helical" evidence="1">
    <location>
        <begin position="57"/>
        <end position="75"/>
    </location>
</feature>
<evidence type="ECO:0000256" key="1">
    <source>
        <dbReference type="SAM" id="Phobius"/>
    </source>
</evidence>
<dbReference type="EMBL" id="JAOTPO010000007">
    <property type="protein sequence ID" value="MDE5414061.1"/>
    <property type="molecule type" value="Genomic_DNA"/>
</dbReference>
<dbReference type="SUPFAM" id="SSF52540">
    <property type="entry name" value="P-loop containing nucleoside triphosphate hydrolases"/>
    <property type="match status" value="1"/>
</dbReference>
<keyword evidence="1" id="KW-0812">Transmembrane</keyword>
<feature type="transmembrane region" description="Helical" evidence="1">
    <location>
        <begin position="276"/>
        <end position="302"/>
    </location>
</feature>